<dbReference type="EMBL" id="CP029463">
    <property type="protein sequence ID" value="AWM13670.1"/>
    <property type="molecule type" value="Genomic_DNA"/>
</dbReference>
<keyword evidence="5 6" id="KW-0472">Membrane</keyword>
<keyword evidence="2" id="KW-1003">Cell membrane</keyword>
<evidence type="ECO:0000256" key="3">
    <source>
        <dbReference type="ARBA" id="ARBA00022692"/>
    </source>
</evidence>
<dbReference type="KEGG" id="fse:DI487_07200"/>
<keyword evidence="4 6" id="KW-1133">Transmembrane helix</keyword>
<proteinExistence type="predicted"/>
<protein>
    <submittedName>
        <fullName evidence="7">Uncharacterized protein</fullName>
    </submittedName>
</protein>
<dbReference type="OrthoDB" id="824226at2"/>
<evidence type="ECO:0000256" key="5">
    <source>
        <dbReference type="ARBA" id="ARBA00023136"/>
    </source>
</evidence>
<evidence type="ECO:0000256" key="6">
    <source>
        <dbReference type="SAM" id="Phobius"/>
    </source>
</evidence>
<feature type="transmembrane region" description="Helical" evidence="6">
    <location>
        <begin position="97"/>
        <end position="120"/>
    </location>
</feature>
<dbReference type="PANTHER" id="PTHR30250:SF11">
    <property type="entry name" value="O-ANTIGEN TRANSPORTER-RELATED"/>
    <property type="match status" value="1"/>
</dbReference>
<dbReference type="Proteomes" id="UP000245429">
    <property type="component" value="Chromosome"/>
</dbReference>
<feature type="transmembrane region" description="Helical" evidence="6">
    <location>
        <begin position="372"/>
        <end position="391"/>
    </location>
</feature>
<evidence type="ECO:0000256" key="2">
    <source>
        <dbReference type="ARBA" id="ARBA00022475"/>
    </source>
</evidence>
<organism evidence="7 8">
    <name type="scientific">Flavobacterium sediminis</name>
    <dbReference type="NCBI Taxonomy" id="2201181"/>
    <lineage>
        <taxon>Bacteria</taxon>
        <taxon>Pseudomonadati</taxon>
        <taxon>Bacteroidota</taxon>
        <taxon>Flavobacteriia</taxon>
        <taxon>Flavobacteriales</taxon>
        <taxon>Flavobacteriaceae</taxon>
        <taxon>Flavobacterium</taxon>
    </lineage>
</organism>
<dbReference type="AlphaFoldDB" id="A0A2U8QU04"/>
<keyword evidence="8" id="KW-1185">Reference proteome</keyword>
<feature type="transmembrane region" description="Helical" evidence="6">
    <location>
        <begin position="23"/>
        <end position="45"/>
    </location>
</feature>
<feature type="transmembrane region" description="Helical" evidence="6">
    <location>
        <begin position="157"/>
        <end position="179"/>
    </location>
</feature>
<accession>A0A2U8QU04</accession>
<dbReference type="PANTHER" id="PTHR30250">
    <property type="entry name" value="PST FAMILY PREDICTED COLANIC ACID TRANSPORTER"/>
    <property type="match status" value="1"/>
</dbReference>
<comment type="subcellular location">
    <subcellularLocation>
        <location evidence="1">Cell membrane</location>
        <topology evidence="1">Multi-pass membrane protein</topology>
    </subcellularLocation>
</comment>
<feature type="transmembrane region" description="Helical" evidence="6">
    <location>
        <begin position="185"/>
        <end position="207"/>
    </location>
</feature>
<reference evidence="7 8" key="1">
    <citation type="submission" date="2018-05" db="EMBL/GenBank/DDBJ databases">
        <title>Flavobacterium sp. MEBiC07310.</title>
        <authorList>
            <person name="Baek K."/>
        </authorList>
    </citation>
    <scope>NUCLEOTIDE SEQUENCE [LARGE SCALE GENOMIC DNA]</scope>
    <source>
        <strain evidence="7 8">MEBiC07310</strain>
    </source>
</reference>
<feature type="transmembrane region" description="Helical" evidence="6">
    <location>
        <begin position="397"/>
        <end position="415"/>
    </location>
</feature>
<feature type="transmembrane region" description="Helical" evidence="6">
    <location>
        <begin position="132"/>
        <end position="150"/>
    </location>
</feature>
<name>A0A2U8QU04_9FLAO</name>
<gene>
    <name evidence="7" type="ORF">DI487_07200</name>
</gene>
<evidence type="ECO:0000313" key="7">
    <source>
        <dbReference type="EMBL" id="AWM13670.1"/>
    </source>
</evidence>
<dbReference type="InterPro" id="IPR002797">
    <property type="entry name" value="Polysacc_synth"/>
</dbReference>
<sequence length="425" mass="47756">MIESDKIAELLKKIFFKKGGSTFIFKLLGMVLNFSVTLVITNLFGSSSYGLFALALTILQLIVMFFSLGIPSAFIAFTGGFNSEEQNKGLLIKSYKISFLIAVIPLVLLFLFSKEIAFFYDKPDLTKFLKVVFASLIFFVFHEINVNYFLSVKKFLVYGLLYFIFPNLFFLLFIIVFKAMGLESFTIILAYALSVLLTVLIGVSIIFKNGSYKKVELKSLEILRKSVPMMISGFFLILLNWTDVLMLGKFETEENIGIYNAAFKLGYLTLFFVTAMGSVIIADISDKYNLGNFLGLKRTINKATQLTIVLTLPVALFLIFFGSFFLNFFGEEFVQGKLALVLITLGALFNAMTGNVDQILNMTGNEITVRNIMFIGFLVNVVLNFLLIPLYGYEGAAFSSLLVNVIVNSIFVIVIKKKLGFFTFM</sequence>
<feature type="transmembrane region" description="Helical" evidence="6">
    <location>
        <begin position="338"/>
        <end position="360"/>
    </location>
</feature>
<feature type="transmembrane region" description="Helical" evidence="6">
    <location>
        <begin position="227"/>
        <end position="247"/>
    </location>
</feature>
<evidence type="ECO:0000256" key="1">
    <source>
        <dbReference type="ARBA" id="ARBA00004651"/>
    </source>
</evidence>
<dbReference type="GO" id="GO:0005886">
    <property type="term" value="C:plasma membrane"/>
    <property type="evidence" value="ECO:0007669"/>
    <property type="project" value="UniProtKB-SubCell"/>
</dbReference>
<feature type="transmembrane region" description="Helical" evidence="6">
    <location>
        <begin position="267"/>
        <end position="285"/>
    </location>
</feature>
<feature type="transmembrane region" description="Helical" evidence="6">
    <location>
        <begin position="306"/>
        <end position="326"/>
    </location>
</feature>
<dbReference type="Pfam" id="PF01943">
    <property type="entry name" value="Polysacc_synt"/>
    <property type="match status" value="1"/>
</dbReference>
<keyword evidence="3 6" id="KW-0812">Transmembrane</keyword>
<evidence type="ECO:0000313" key="8">
    <source>
        <dbReference type="Proteomes" id="UP000245429"/>
    </source>
</evidence>
<evidence type="ECO:0000256" key="4">
    <source>
        <dbReference type="ARBA" id="ARBA00022989"/>
    </source>
</evidence>
<feature type="transmembrane region" description="Helical" evidence="6">
    <location>
        <begin position="51"/>
        <end position="77"/>
    </location>
</feature>
<dbReference type="InterPro" id="IPR050833">
    <property type="entry name" value="Poly_Biosynth_Transport"/>
</dbReference>
<dbReference type="RefSeq" id="WP_109569038.1">
    <property type="nucleotide sequence ID" value="NZ_CP029463.1"/>
</dbReference>